<dbReference type="AlphaFoldDB" id="A0A4P9UN04"/>
<dbReference type="GO" id="GO:0016757">
    <property type="term" value="F:glycosyltransferase activity"/>
    <property type="evidence" value="ECO:0007669"/>
    <property type="project" value="InterPro"/>
</dbReference>
<dbReference type="PANTHER" id="PTHR45947:SF3">
    <property type="entry name" value="SULFOQUINOVOSYL TRANSFERASE SQD2"/>
    <property type="match status" value="1"/>
</dbReference>
<sequence>MKIWMPYIAAGSGSDISTHYLAAGLKKFGCEVIKQSFNRYFEFAPWLLKRVTPPADTDIVLTNSWNGFAFIRHGARMVTVDRLFVLDPALEPYKSKLQRYYHQYLVRHFVRQSLNHADAVVAVSHYTADILARTLQCSRPHVIVNAIDTDFFSPPPSNKEPLLNRPVRLLYVGNLSARKGTDLLAPIARVLGSRYELRYTSGLRLAKNFTNSPPNLLPIGRLNQEQVREAYRQADLLIFPSRGEGLPRAVMEAMACGTPVVAANVSSLPEAVSDHVGRLCPVDDVMGFVNAIHELTQDPIALNNMSMNARSHAEQHFNLNRMIEEYVVLFEQVLQKSKNS</sequence>
<proteinExistence type="predicted"/>
<dbReference type="OrthoDB" id="6194329at2"/>
<dbReference type="Proteomes" id="UP000305881">
    <property type="component" value="Chromosome"/>
</dbReference>
<protein>
    <submittedName>
        <fullName evidence="3">Glycosyltransferase family 1 protein</fullName>
    </submittedName>
</protein>
<evidence type="ECO:0000259" key="2">
    <source>
        <dbReference type="Pfam" id="PF13439"/>
    </source>
</evidence>
<dbReference type="Pfam" id="PF13439">
    <property type="entry name" value="Glyco_transf_4"/>
    <property type="match status" value="1"/>
</dbReference>
<dbReference type="PANTHER" id="PTHR45947">
    <property type="entry name" value="SULFOQUINOVOSYL TRANSFERASE SQD2"/>
    <property type="match status" value="1"/>
</dbReference>
<dbReference type="InterPro" id="IPR001296">
    <property type="entry name" value="Glyco_trans_1"/>
</dbReference>
<dbReference type="InterPro" id="IPR028098">
    <property type="entry name" value="Glyco_trans_4-like_N"/>
</dbReference>
<dbReference type="Gene3D" id="3.40.50.2000">
    <property type="entry name" value="Glycogen Phosphorylase B"/>
    <property type="match status" value="2"/>
</dbReference>
<keyword evidence="4" id="KW-1185">Reference proteome</keyword>
<reference evidence="4" key="1">
    <citation type="journal article" date="2019" name="J. Bacteriol.">
        <title>A Mutagenic Screen Identifies a TonB-Dependent Receptor Required for the Lanthanide Metal Switch in the Type I Methanotroph 'Methylotuvimicrobium buryatense' 5GB1C.</title>
        <authorList>
            <person name="Groom J.D."/>
            <person name="Ford S.M."/>
            <person name="Pesesky M.W."/>
            <person name="Lidstrom M.E."/>
        </authorList>
    </citation>
    <scope>NUCLEOTIDE SEQUENCE [LARGE SCALE GENOMIC DNA]</scope>
    <source>
        <strain evidence="4">5GB1C</strain>
    </source>
</reference>
<dbReference type="Pfam" id="PF00534">
    <property type="entry name" value="Glycos_transf_1"/>
    <property type="match status" value="1"/>
</dbReference>
<dbReference type="EMBL" id="CP035467">
    <property type="protein sequence ID" value="QCW81581.1"/>
    <property type="molecule type" value="Genomic_DNA"/>
</dbReference>
<evidence type="ECO:0000313" key="3">
    <source>
        <dbReference type="EMBL" id="QCW81581.1"/>
    </source>
</evidence>
<feature type="domain" description="Glycosyl transferase family 1" evidence="1">
    <location>
        <begin position="168"/>
        <end position="311"/>
    </location>
</feature>
<dbReference type="STRING" id="675511.GCA_000341735_02121"/>
<evidence type="ECO:0000259" key="1">
    <source>
        <dbReference type="Pfam" id="PF00534"/>
    </source>
</evidence>
<name>A0A4P9UN04_METBY</name>
<accession>A0A4P9UN04</accession>
<dbReference type="SUPFAM" id="SSF53756">
    <property type="entry name" value="UDP-Glycosyltransferase/glycogen phosphorylase"/>
    <property type="match status" value="1"/>
</dbReference>
<dbReference type="InterPro" id="IPR050194">
    <property type="entry name" value="Glycosyltransferase_grp1"/>
</dbReference>
<gene>
    <name evidence="3" type="ORF">EQU24_04450</name>
</gene>
<dbReference type="CDD" id="cd03801">
    <property type="entry name" value="GT4_PimA-like"/>
    <property type="match status" value="1"/>
</dbReference>
<feature type="domain" description="Glycosyltransferase subfamily 4-like N-terminal" evidence="2">
    <location>
        <begin position="38"/>
        <end position="150"/>
    </location>
</feature>
<organism evidence="3 4">
    <name type="scientific">Methylotuvimicrobium buryatense</name>
    <name type="common">Methylomicrobium buryatense</name>
    <dbReference type="NCBI Taxonomy" id="95641"/>
    <lineage>
        <taxon>Bacteria</taxon>
        <taxon>Pseudomonadati</taxon>
        <taxon>Pseudomonadota</taxon>
        <taxon>Gammaproteobacteria</taxon>
        <taxon>Methylococcales</taxon>
        <taxon>Methylococcaceae</taxon>
        <taxon>Methylotuvimicrobium</taxon>
    </lineage>
</organism>
<evidence type="ECO:0000313" key="4">
    <source>
        <dbReference type="Proteomes" id="UP000305881"/>
    </source>
</evidence>
<dbReference type="KEGG" id="mbur:EQU24_04450"/>
<dbReference type="RefSeq" id="WP_017840655.1">
    <property type="nucleotide sequence ID" value="NZ_CP035467.1"/>
</dbReference>